<dbReference type="PIRSF" id="PIRSF003085">
    <property type="entry name" value="CMAS"/>
    <property type="match status" value="1"/>
</dbReference>
<evidence type="ECO:0000256" key="1">
    <source>
        <dbReference type="ARBA" id="ARBA00010815"/>
    </source>
</evidence>
<dbReference type="InterPro" id="IPR003333">
    <property type="entry name" value="CMAS"/>
</dbReference>
<proteinExistence type="inferred from homology"/>
<reference evidence="6" key="1">
    <citation type="submission" date="2023-03" db="EMBL/GenBank/DDBJ databases">
        <title>Massive genome expansion in bonnet fungi (Mycena s.s.) driven by repeated elements and novel gene families across ecological guilds.</title>
        <authorList>
            <consortium name="Lawrence Berkeley National Laboratory"/>
            <person name="Harder C.B."/>
            <person name="Miyauchi S."/>
            <person name="Viragh M."/>
            <person name="Kuo A."/>
            <person name="Thoen E."/>
            <person name="Andreopoulos B."/>
            <person name="Lu D."/>
            <person name="Skrede I."/>
            <person name="Drula E."/>
            <person name="Henrissat B."/>
            <person name="Morin E."/>
            <person name="Kohler A."/>
            <person name="Barry K."/>
            <person name="LaButti K."/>
            <person name="Morin E."/>
            <person name="Salamov A."/>
            <person name="Lipzen A."/>
            <person name="Mereny Z."/>
            <person name="Hegedus B."/>
            <person name="Baldrian P."/>
            <person name="Stursova M."/>
            <person name="Weitz H."/>
            <person name="Taylor A."/>
            <person name="Grigoriev I.V."/>
            <person name="Nagy L.G."/>
            <person name="Martin F."/>
            <person name="Kauserud H."/>
        </authorList>
    </citation>
    <scope>NUCLEOTIDE SEQUENCE</scope>
    <source>
        <strain evidence="6">9284</strain>
    </source>
</reference>
<keyword evidence="3" id="KW-0808">Transferase</keyword>
<evidence type="ECO:0000256" key="2">
    <source>
        <dbReference type="ARBA" id="ARBA00022603"/>
    </source>
</evidence>
<keyword evidence="4" id="KW-0949">S-adenosyl-L-methionine</keyword>
<dbReference type="InterPro" id="IPR050723">
    <property type="entry name" value="CFA/CMAS"/>
</dbReference>
<keyword evidence="7" id="KW-1185">Reference proteome</keyword>
<evidence type="ECO:0000313" key="7">
    <source>
        <dbReference type="Proteomes" id="UP001221142"/>
    </source>
</evidence>
<dbReference type="GO" id="GO:0008168">
    <property type="term" value="F:methyltransferase activity"/>
    <property type="evidence" value="ECO:0007669"/>
    <property type="project" value="UniProtKB-KW"/>
</dbReference>
<sequence length="478" mass="54660">MSSSAFATLPVSSLPQSQSGSWFQRAWLAHGLFSPVVALPRHSFFVSSKHCLVRPQEGITTGILELTDPSAVVHKFGVQDKDVTCETRRAVLQIHNDGFWVRLYITYDVGFSEAYMAGECDSPDMKQVLNLFVDNYTSMGAISTIIDKFYQAFNVVYQHFSHSRVKSIANIAIYDTSNTLYQAFLSTEMQYSCPIWSEAEDGVNGDLHGKRRAGDLEAAQANRINYTLRKARVHPACRLLDIGGGWGSVAIAAAKLGCTVDSLTLSIEQKELAEKRIKEAGFSEQQIRVHLMDYRDMPDEFKGAFDACVSLEMLEAVGQEYWSTYTNKIDWALKDKNAAVVVTAASYPENTYTLYQGTDFIRKFHWPHAILPSALSLAHDFCTAPKGRFCIDSIEDFGTHYPRCLREWDRRLEENWTPFLIDTVILRYPELKDPYKLEMFRRKWHYMFMYLEVAYSRVWLSCYCWTFVRPEYSASLRA</sequence>
<dbReference type="SUPFAM" id="SSF53335">
    <property type="entry name" value="S-adenosyl-L-methionine-dependent methyltransferases"/>
    <property type="match status" value="1"/>
</dbReference>
<dbReference type="AlphaFoldDB" id="A0AAD7B9S8"/>
<dbReference type="EMBL" id="JARKIF010000025">
    <property type="protein sequence ID" value="KAJ7614923.1"/>
    <property type="molecule type" value="Genomic_DNA"/>
</dbReference>
<evidence type="ECO:0000256" key="3">
    <source>
        <dbReference type="ARBA" id="ARBA00022679"/>
    </source>
</evidence>
<dbReference type="GO" id="GO:0032259">
    <property type="term" value="P:methylation"/>
    <property type="evidence" value="ECO:0007669"/>
    <property type="project" value="UniProtKB-KW"/>
</dbReference>
<dbReference type="Proteomes" id="UP001221142">
    <property type="component" value="Unassembled WGS sequence"/>
</dbReference>
<comment type="caution">
    <text evidence="6">The sequence shown here is derived from an EMBL/GenBank/DDBJ whole genome shotgun (WGS) entry which is preliminary data.</text>
</comment>
<dbReference type="Pfam" id="PF02353">
    <property type="entry name" value="CMAS"/>
    <property type="match status" value="1"/>
</dbReference>
<protein>
    <submittedName>
        <fullName evidence="6">S-adenosyl-L-methionine-dependent methyltransferase</fullName>
    </submittedName>
</protein>
<keyword evidence="5" id="KW-0443">Lipid metabolism</keyword>
<organism evidence="6 7">
    <name type="scientific">Roridomyces roridus</name>
    <dbReference type="NCBI Taxonomy" id="1738132"/>
    <lineage>
        <taxon>Eukaryota</taxon>
        <taxon>Fungi</taxon>
        <taxon>Dikarya</taxon>
        <taxon>Basidiomycota</taxon>
        <taxon>Agaricomycotina</taxon>
        <taxon>Agaricomycetes</taxon>
        <taxon>Agaricomycetidae</taxon>
        <taxon>Agaricales</taxon>
        <taxon>Marasmiineae</taxon>
        <taxon>Mycenaceae</taxon>
        <taxon>Roridomyces</taxon>
    </lineage>
</organism>
<dbReference type="CDD" id="cd02440">
    <property type="entry name" value="AdoMet_MTases"/>
    <property type="match status" value="1"/>
</dbReference>
<dbReference type="PANTHER" id="PTHR43667:SF2">
    <property type="entry name" value="FATTY ACID C-METHYL TRANSFERASE"/>
    <property type="match status" value="1"/>
</dbReference>
<evidence type="ECO:0000313" key="6">
    <source>
        <dbReference type="EMBL" id="KAJ7614923.1"/>
    </source>
</evidence>
<dbReference type="InterPro" id="IPR029063">
    <property type="entry name" value="SAM-dependent_MTases_sf"/>
</dbReference>
<dbReference type="Gene3D" id="3.40.50.150">
    <property type="entry name" value="Vaccinia Virus protein VP39"/>
    <property type="match status" value="1"/>
</dbReference>
<keyword evidence="2 6" id="KW-0489">Methyltransferase</keyword>
<comment type="similarity">
    <text evidence="1">Belongs to the CFA/CMAS family.</text>
</comment>
<evidence type="ECO:0000256" key="4">
    <source>
        <dbReference type="ARBA" id="ARBA00022691"/>
    </source>
</evidence>
<gene>
    <name evidence="6" type="ORF">FB45DRAFT_1035722</name>
</gene>
<name>A0AAD7B9S8_9AGAR</name>
<dbReference type="GO" id="GO:0008610">
    <property type="term" value="P:lipid biosynthetic process"/>
    <property type="evidence" value="ECO:0007669"/>
    <property type="project" value="InterPro"/>
</dbReference>
<evidence type="ECO:0000256" key="5">
    <source>
        <dbReference type="ARBA" id="ARBA00023098"/>
    </source>
</evidence>
<accession>A0AAD7B9S8</accession>
<dbReference type="PANTHER" id="PTHR43667">
    <property type="entry name" value="CYCLOPROPANE-FATTY-ACYL-PHOSPHOLIPID SYNTHASE"/>
    <property type="match status" value="1"/>
</dbReference>